<reference evidence="18 19" key="1">
    <citation type="submission" date="2019-09" db="EMBL/GenBank/DDBJ databases">
        <authorList>
            <person name="Feng G."/>
        </authorList>
    </citation>
    <scope>NUCLEOTIDE SEQUENCE [LARGE SCALE GENOMIC DNA]</scope>
    <source>
        <strain evidence="17 18">KACC 19283</strain>
        <strain evidence="16 19">KACC 19284</strain>
    </source>
</reference>
<dbReference type="HAMAP" id="MF_00107">
    <property type="entry name" value="IspF"/>
    <property type="match status" value="1"/>
</dbReference>
<dbReference type="InterPro" id="IPR036571">
    <property type="entry name" value="MECDP_synthase_sf"/>
</dbReference>
<evidence type="ECO:0000256" key="1">
    <source>
        <dbReference type="ARBA" id="ARBA00000200"/>
    </source>
</evidence>
<keyword evidence="12 14" id="KW-0456">Lyase</keyword>
<proteinExistence type="inferred from homology"/>
<feature type="binding site" evidence="14">
    <location>
        <position position="372"/>
    </location>
    <ligand>
        <name>4-CDP-2-C-methyl-D-erythritol 2-phosphate</name>
        <dbReference type="ChEBI" id="CHEBI:57919"/>
    </ligand>
</feature>
<name>A0A5J5I2J9_9SPHN</name>
<feature type="binding site" evidence="14">
    <location>
        <position position="241"/>
    </location>
    <ligand>
        <name>a divalent metal cation</name>
        <dbReference type="ChEBI" id="CHEBI:60240"/>
    </ligand>
</feature>
<dbReference type="PANTHER" id="PTHR43181:SF1">
    <property type="entry name" value="2-C-METHYL-D-ERYTHRITOL 2,4-CYCLODIPHOSPHATE SYNTHASE, CHLOROPLASTIC"/>
    <property type="match status" value="1"/>
</dbReference>
<dbReference type="Pfam" id="PF02542">
    <property type="entry name" value="YgbB"/>
    <property type="match status" value="1"/>
</dbReference>
<organism evidence="17 18">
    <name type="scientific">Sphingobium limneticum</name>
    <dbReference type="NCBI Taxonomy" id="1007511"/>
    <lineage>
        <taxon>Bacteria</taxon>
        <taxon>Pseudomonadati</taxon>
        <taxon>Pseudomonadota</taxon>
        <taxon>Alphaproteobacteria</taxon>
        <taxon>Sphingomonadales</taxon>
        <taxon>Sphingomonadaceae</taxon>
        <taxon>Sphingobium</taxon>
    </lineage>
</organism>
<dbReference type="Pfam" id="PF01128">
    <property type="entry name" value="IspD"/>
    <property type="match status" value="1"/>
</dbReference>
<dbReference type="GO" id="GO:0019288">
    <property type="term" value="P:isopentenyl diphosphate biosynthetic process, methylerythritol 4-phosphate pathway"/>
    <property type="evidence" value="ECO:0007669"/>
    <property type="project" value="UniProtKB-UniRule"/>
</dbReference>
<feature type="site" description="Transition state stabilizer" evidence="14">
    <location>
        <position position="366"/>
    </location>
</feature>
<comment type="catalytic activity">
    <reaction evidence="2 14">
        <text>2-C-methyl-D-erythritol 4-phosphate + CTP + H(+) = 4-CDP-2-C-methyl-D-erythritol + diphosphate</text>
        <dbReference type="Rhea" id="RHEA:13429"/>
        <dbReference type="ChEBI" id="CHEBI:15378"/>
        <dbReference type="ChEBI" id="CHEBI:33019"/>
        <dbReference type="ChEBI" id="CHEBI:37563"/>
        <dbReference type="ChEBI" id="CHEBI:57823"/>
        <dbReference type="ChEBI" id="CHEBI:58262"/>
        <dbReference type="EC" id="2.7.7.60"/>
    </reaction>
</comment>
<dbReference type="InterPro" id="IPR029044">
    <property type="entry name" value="Nucleotide-diphossugar_trans"/>
</dbReference>
<feature type="binding site" evidence="14">
    <location>
        <position position="243"/>
    </location>
    <ligand>
        <name>a divalent metal cation</name>
        <dbReference type="ChEBI" id="CHEBI:60240"/>
    </ligand>
</feature>
<feature type="binding site" evidence="14">
    <location>
        <begin position="289"/>
        <end position="291"/>
    </location>
    <ligand>
        <name>4-CDP-2-C-methyl-D-erythritol 2-phosphate</name>
        <dbReference type="ChEBI" id="CHEBI:57919"/>
    </ligand>
</feature>
<evidence type="ECO:0000256" key="13">
    <source>
        <dbReference type="ARBA" id="ARBA00023268"/>
    </source>
</evidence>
<dbReference type="EC" id="4.6.1.12" evidence="14"/>
<feature type="site" description="Positions MEP for the nucleophilic attack" evidence="14">
    <location>
        <position position="214"/>
    </location>
</feature>
<dbReference type="GO" id="GO:0050518">
    <property type="term" value="F:2-C-methyl-D-erythritol 4-phosphate cytidylyltransferase activity"/>
    <property type="evidence" value="ECO:0007669"/>
    <property type="project" value="UniProtKB-UniRule"/>
</dbReference>
<feature type="site" description="Transition state stabilizer" evidence="14">
    <location>
        <position position="267"/>
    </location>
</feature>
<feature type="site" description="Transition state stabilizer" evidence="14">
    <location>
        <position position="30"/>
    </location>
</feature>
<evidence type="ECO:0000313" key="18">
    <source>
        <dbReference type="Proteomes" id="UP000325933"/>
    </source>
</evidence>
<dbReference type="CDD" id="cd02516">
    <property type="entry name" value="CDP-ME_synthetase"/>
    <property type="match status" value="1"/>
</dbReference>
<keyword evidence="10 14" id="KW-0479">Metal-binding</keyword>
<dbReference type="GO" id="GO:0008685">
    <property type="term" value="F:2-C-methyl-D-erythritol 2,4-cyclodiphosphate synthase activity"/>
    <property type="evidence" value="ECO:0007669"/>
    <property type="project" value="UniProtKB-UniRule"/>
</dbReference>
<dbReference type="Proteomes" id="UP000326364">
    <property type="component" value="Unassembled WGS sequence"/>
</dbReference>
<dbReference type="GO" id="GO:0046872">
    <property type="term" value="F:metal ion binding"/>
    <property type="evidence" value="ECO:0007669"/>
    <property type="project" value="UniProtKB-KW"/>
</dbReference>
<dbReference type="RefSeq" id="WP_150426061.1">
    <property type="nucleotide sequence ID" value="NZ_VYQA01000009.1"/>
</dbReference>
<evidence type="ECO:0000256" key="11">
    <source>
        <dbReference type="ARBA" id="ARBA00023229"/>
    </source>
</evidence>
<evidence type="ECO:0000256" key="6">
    <source>
        <dbReference type="ARBA" id="ARBA00008480"/>
    </source>
</evidence>
<dbReference type="InterPro" id="IPR018294">
    <property type="entry name" value="ISPD_synthase_CS"/>
</dbReference>
<comment type="function">
    <text evidence="14">Bifunctional enzyme that catalyzes the formation of 4-diphosphocytidyl-2-C-methyl-D-erythritol from CTP and 2-C-methyl-D-erythritol 4-phosphate (MEP) (IspD), and catalyzes the conversion of 4-diphosphocytidyl-2-C-methyl-D-erythritol 2-phosphate (CDP-ME2P) to 2-C-methyl-D-erythritol 2,4-cyclodiphosphate (ME-CPP) with a corresponding release of cytidine 5-monophosphate (CMP) (IspF).</text>
</comment>
<evidence type="ECO:0000313" key="17">
    <source>
        <dbReference type="EMBL" id="KAA9028981.1"/>
    </source>
</evidence>
<dbReference type="NCBIfam" id="NF006899">
    <property type="entry name" value="PRK09382.1"/>
    <property type="match status" value="1"/>
</dbReference>
<dbReference type="PROSITE" id="PS01295">
    <property type="entry name" value="ISPD"/>
    <property type="match status" value="1"/>
</dbReference>
<comment type="caution">
    <text evidence="17">The sequence shown here is derived from an EMBL/GenBank/DDBJ whole genome shotgun (WGS) entry which is preliminary data.</text>
</comment>
<dbReference type="CDD" id="cd00554">
    <property type="entry name" value="MECDP_synthase"/>
    <property type="match status" value="1"/>
</dbReference>
<keyword evidence="13 14" id="KW-0511">Multifunctional enzyme</keyword>
<evidence type="ECO:0000256" key="7">
    <source>
        <dbReference type="ARBA" id="ARBA00009789"/>
    </source>
</evidence>
<feature type="binding site" evidence="14">
    <location>
        <begin position="267"/>
        <end position="268"/>
    </location>
    <ligand>
        <name>4-CDP-2-C-methyl-D-erythritol 2-phosphate</name>
        <dbReference type="ChEBI" id="CHEBI:57919"/>
    </ligand>
</feature>
<dbReference type="EMBL" id="VYQB01000008">
    <property type="protein sequence ID" value="KAA9016410.1"/>
    <property type="molecule type" value="Genomic_DNA"/>
</dbReference>
<dbReference type="EMBL" id="VYQA01000009">
    <property type="protein sequence ID" value="KAA9028981.1"/>
    <property type="molecule type" value="Genomic_DNA"/>
</dbReference>
<dbReference type="Gene3D" id="3.90.550.10">
    <property type="entry name" value="Spore Coat Polysaccharide Biosynthesis Protein SpsA, Chain A"/>
    <property type="match status" value="1"/>
</dbReference>
<dbReference type="InterPro" id="IPR020555">
    <property type="entry name" value="MECDP_synthase_CS"/>
</dbReference>
<dbReference type="HAMAP" id="MF_00108">
    <property type="entry name" value="IspD"/>
    <property type="match status" value="1"/>
</dbReference>
<comment type="pathway">
    <text evidence="5 14">Isoprenoid biosynthesis; isopentenyl diphosphate biosynthesis via DXP pathway; isopentenyl diphosphate from 1-deoxy-D-xylulose 5-phosphate: step 2/6.</text>
</comment>
<dbReference type="PANTHER" id="PTHR43181">
    <property type="entry name" value="2-C-METHYL-D-ERYTHRITOL 2,4-CYCLODIPHOSPHATE SYNTHASE, CHLOROPLASTIC"/>
    <property type="match status" value="1"/>
</dbReference>
<feature type="site" description="Positions MEP for the nucleophilic attack" evidence="14">
    <location>
        <position position="159"/>
    </location>
</feature>
<keyword evidence="11 14" id="KW-0414">Isoprene biosynthesis</keyword>
<dbReference type="NCBIfam" id="TIGR00151">
    <property type="entry name" value="ispF"/>
    <property type="match status" value="1"/>
</dbReference>
<keyword evidence="8 14" id="KW-0808">Transferase</keyword>
<evidence type="ECO:0000256" key="2">
    <source>
        <dbReference type="ARBA" id="ARBA00001282"/>
    </source>
</evidence>
<dbReference type="InterPro" id="IPR003526">
    <property type="entry name" value="MECDP_synthase"/>
</dbReference>
<dbReference type="EC" id="2.7.7.60" evidence="14"/>
<comment type="similarity">
    <text evidence="14">In the C-terminal section; belongs to the IspF family.</text>
</comment>
<dbReference type="NCBIfam" id="TIGR00453">
    <property type="entry name" value="ispD"/>
    <property type="match status" value="1"/>
</dbReference>
<evidence type="ECO:0000256" key="4">
    <source>
        <dbReference type="ARBA" id="ARBA00004709"/>
    </source>
</evidence>
<dbReference type="PROSITE" id="PS01350">
    <property type="entry name" value="ISPF"/>
    <property type="match status" value="1"/>
</dbReference>
<dbReference type="UniPathway" id="UPA00056">
    <property type="reaction ID" value="UER00093"/>
</dbReference>
<evidence type="ECO:0000256" key="10">
    <source>
        <dbReference type="ARBA" id="ARBA00022723"/>
    </source>
</evidence>
<dbReference type="AlphaFoldDB" id="A0A5J5I2J9"/>
<comment type="pathway">
    <text evidence="4 14">Isoprenoid biosynthesis; isopentenyl diphosphate biosynthesis via DXP pathway; isopentenyl diphosphate from 1-deoxy-D-xylulose 5-phosphate: step 4/6.</text>
</comment>
<evidence type="ECO:0000256" key="3">
    <source>
        <dbReference type="ARBA" id="ARBA00001968"/>
    </source>
</evidence>
<dbReference type="GO" id="GO:0016114">
    <property type="term" value="P:terpenoid biosynthetic process"/>
    <property type="evidence" value="ECO:0007669"/>
    <property type="project" value="InterPro"/>
</dbReference>
<evidence type="ECO:0000313" key="19">
    <source>
        <dbReference type="Proteomes" id="UP000326364"/>
    </source>
</evidence>
<dbReference type="SUPFAM" id="SSF69765">
    <property type="entry name" value="IpsF-like"/>
    <property type="match status" value="1"/>
</dbReference>
<evidence type="ECO:0000256" key="9">
    <source>
        <dbReference type="ARBA" id="ARBA00022695"/>
    </source>
</evidence>
<evidence type="ECO:0000313" key="16">
    <source>
        <dbReference type="EMBL" id="KAA9016410.1"/>
    </source>
</evidence>
<comment type="caution">
    <text evidence="14">Lacks conserved residue(s) required for the propagation of feature annotation.</text>
</comment>
<protein>
    <recommendedName>
        <fullName evidence="14">Bifunctional enzyme IspD/IspF</fullName>
    </recommendedName>
    <domain>
        <recommendedName>
            <fullName evidence="14">2-C-methyl-D-erythritol 4-phosphate cytidylyltransferase</fullName>
            <ecNumber evidence="14">2.7.7.60</ecNumber>
        </recommendedName>
        <alternativeName>
            <fullName evidence="14">4-diphosphocytidyl-2C-methyl-D-erythritol synthase</fullName>
        </alternativeName>
        <alternativeName>
            <fullName evidence="14">MEP cytidylyltransferase</fullName>
            <shortName evidence="14">MCT</shortName>
        </alternativeName>
    </domain>
    <domain>
        <recommendedName>
            <fullName evidence="14">2-C-methyl-D-erythritol 2,4-cyclodiphosphate synthase</fullName>
            <shortName evidence="14">MECDP-synthase</shortName>
            <shortName evidence="14">MECPP-synthase</shortName>
            <shortName evidence="14">MECPS</shortName>
            <ecNumber evidence="14">4.6.1.12</ecNumber>
        </recommendedName>
    </domain>
</protein>
<sequence>MRRGMTSQRKIVALIVAAGQGSRAGGDIPKQFRMVAGKAVLAHAYDALAVHGGVDAIHIMLGDGQEDQARALLGDRVATFVTGADSRRGSVRAGLEAIAAAGGADIVLIHDAARPFLPGAVVGRLLAALDDATGAIPALPVADTLVRGDGAIMGDTVDRAALHRVQTPQAFRFDAILAAHRAWDDAREATDDAQILRAWGHDVILVQGDERLEKLTYPQDFARAEAAHATPRHTRVGMGYDVHRLAPNEELWLGGILVPHDRGLAGHSDADVALHAIVDAMLGALAAGDIGSHFPPSDPQWRGAASDRFLAYARDRVAARDGIIDHIDLTIICEAPKIGPHRDAMRARIAEILEVPIDRVSVKATTTERLGFAGRREGIAAQAVATLSLPALS</sequence>
<feature type="binding site" evidence="14">
    <location>
        <position position="375"/>
    </location>
    <ligand>
        <name>4-CDP-2-C-methyl-D-erythritol 2-phosphate</name>
        <dbReference type="ChEBI" id="CHEBI:57919"/>
    </ligand>
</feature>
<evidence type="ECO:0000256" key="14">
    <source>
        <dbReference type="HAMAP-Rule" id="MF_01520"/>
    </source>
</evidence>
<evidence type="ECO:0000259" key="15">
    <source>
        <dbReference type="Pfam" id="PF02542"/>
    </source>
</evidence>
<dbReference type="FunFam" id="3.90.550.10:FF:000003">
    <property type="entry name" value="2-C-methyl-D-erythritol 4-phosphate cytidylyltransferase"/>
    <property type="match status" value="1"/>
</dbReference>
<dbReference type="Proteomes" id="UP000325933">
    <property type="component" value="Unassembled WGS sequence"/>
</dbReference>
<comment type="similarity">
    <text evidence="6">Belongs to the IspF family.</text>
</comment>
<feature type="region of interest" description="2-C-methyl-D-erythritol 2,4-cyclodiphosphate synthase" evidence="14">
    <location>
        <begin position="235"/>
        <end position="393"/>
    </location>
</feature>
<feature type="binding site" evidence="14">
    <location>
        <position position="275"/>
    </location>
    <ligand>
        <name>a divalent metal cation</name>
        <dbReference type="ChEBI" id="CHEBI:60240"/>
    </ligand>
</feature>
<evidence type="ECO:0000256" key="5">
    <source>
        <dbReference type="ARBA" id="ARBA00004787"/>
    </source>
</evidence>
<comment type="similarity">
    <text evidence="7">Belongs to the IspD/TarI cytidylyltransferase family. IspD subfamily.</text>
</comment>
<accession>A0A5J5I2J9</accession>
<dbReference type="InterPro" id="IPR034683">
    <property type="entry name" value="IspD/TarI"/>
</dbReference>
<feature type="domain" description="2-C-methyl-D-erythritol 2,4-cyclodiphosphate synthase" evidence="15">
    <location>
        <begin position="235"/>
        <end position="387"/>
    </location>
</feature>
<dbReference type="InterPro" id="IPR026596">
    <property type="entry name" value="IspD/F"/>
</dbReference>
<feature type="binding site" evidence="14">
    <location>
        <begin position="241"/>
        <end position="243"/>
    </location>
    <ligand>
        <name>4-CDP-2-C-methyl-D-erythritol 2-phosphate</name>
        <dbReference type="ChEBI" id="CHEBI:57919"/>
    </ligand>
</feature>
<dbReference type="InterPro" id="IPR001228">
    <property type="entry name" value="IspD"/>
</dbReference>
<evidence type="ECO:0000256" key="8">
    <source>
        <dbReference type="ARBA" id="ARBA00022679"/>
    </source>
</evidence>
<dbReference type="HAMAP" id="MF_01520">
    <property type="entry name" value="IspDF"/>
    <property type="match status" value="1"/>
</dbReference>
<comment type="catalytic activity">
    <reaction evidence="1 14">
        <text>4-CDP-2-C-methyl-D-erythritol 2-phosphate = 2-C-methyl-D-erythritol 2,4-cyclic diphosphate + CMP</text>
        <dbReference type="Rhea" id="RHEA:23864"/>
        <dbReference type="ChEBI" id="CHEBI:57919"/>
        <dbReference type="ChEBI" id="CHEBI:58483"/>
        <dbReference type="ChEBI" id="CHEBI:60377"/>
        <dbReference type="EC" id="4.6.1.12"/>
    </reaction>
</comment>
<comment type="similarity">
    <text evidence="14">In the N-terminal section; belongs to the IspD/TarI cytidylyltransferase family. IspD subfamily.</text>
</comment>
<keyword evidence="9 14" id="KW-0548">Nucleotidyltransferase</keyword>
<gene>
    <name evidence="14" type="primary">ispDF</name>
    <name evidence="17" type="ORF">F4U95_13760</name>
    <name evidence="16" type="ORF">F4U96_12630</name>
</gene>
<feature type="site" description="Transition state stabilizer" evidence="14">
    <location>
        <position position="23"/>
    </location>
</feature>
<feature type="binding site" evidence="14">
    <location>
        <begin position="365"/>
        <end position="368"/>
    </location>
    <ligand>
        <name>4-CDP-2-C-methyl-D-erythritol 2-phosphate</name>
        <dbReference type="ChEBI" id="CHEBI:57919"/>
    </ligand>
</feature>
<feature type="region of interest" description="2-C-methyl-D-erythritol 4-phosphate cytidylyltransferase" evidence="14">
    <location>
        <begin position="1"/>
        <end position="235"/>
    </location>
</feature>
<dbReference type="SUPFAM" id="SSF53448">
    <property type="entry name" value="Nucleotide-diphospho-sugar transferases"/>
    <property type="match status" value="1"/>
</dbReference>
<comment type="cofactor">
    <cofactor evidence="3 14">
        <name>a divalent metal cation</name>
        <dbReference type="ChEBI" id="CHEBI:60240"/>
    </cofactor>
</comment>
<evidence type="ECO:0000256" key="12">
    <source>
        <dbReference type="ARBA" id="ARBA00023239"/>
    </source>
</evidence>
<dbReference type="Gene3D" id="3.30.1330.50">
    <property type="entry name" value="2-C-methyl-D-erythritol 2,4-cyclodiphosphate synthase"/>
    <property type="match status" value="1"/>
</dbReference>
<keyword evidence="19" id="KW-1185">Reference proteome</keyword>